<comment type="caution">
    <text evidence="4">The sequence shown here is derived from an EMBL/GenBank/DDBJ whole genome shotgun (WGS) entry which is preliminary data.</text>
</comment>
<dbReference type="PANTHER" id="PTHR46910:SF18">
    <property type="entry name" value="ZN(II)2CYS6 TRANSCRIPTION FACTOR (EUROFUNG)"/>
    <property type="match status" value="1"/>
</dbReference>
<keyword evidence="1" id="KW-0539">Nucleus</keyword>
<organism evidence="4 5">
    <name type="scientific">Phaeomoniella chlamydospora</name>
    <name type="common">Phaeoacremonium chlamydosporum</name>
    <dbReference type="NCBI Taxonomy" id="158046"/>
    <lineage>
        <taxon>Eukaryota</taxon>
        <taxon>Fungi</taxon>
        <taxon>Dikarya</taxon>
        <taxon>Ascomycota</taxon>
        <taxon>Pezizomycotina</taxon>
        <taxon>Eurotiomycetes</taxon>
        <taxon>Chaetothyriomycetidae</taxon>
        <taxon>Phaeomoniellales</taxon>
        <taxon>Phaeomoniellaceae</taxon>
        <taxon>Phaeomoniella</taxon>
    </lineage>
</organism>
<feature type="region of interest" description="Disordered" evidence="2">
    <location>
        <begin position="132"/>
        <end position="154"/>
    </location>
</feature>
<dbReference type="Proteomes" id="UP000053317">
    <property type="component" value="Unassembled WGS sequence"/>
</dbReference>
<sequence>MAACALASARVRDGAVYSPRWDVAQLQQPPSEVFFAVAEQAIPPDYTSIYSNHNILRIFFTLCDIGGLHDESNWPKNVGFVELEERRRVIWSMYTLNVYTSVIWAGIMRVREGQADVAYPTEVDDEMFDDNGIKPTEPTSATVSRQGSPTSANAPATKENCWISGWNFTTDLYRILEHACNNFRSRRSRQHHETFLCDIFGDVNASQASVLQSINTMYANLPPRFKHTNPINLDTTEDRFGFQAANITATMQLLRMVLFAVGGGTLDQKCQIASDVINSFLNIPIAYLRAISTPLLHHLAGIGQILGSVFEEPLCERDYMQVRTVLLSMAQLLANLDVGLSPDERASEKVRAQVARIDDYMATLRHHDHSIRELRRQQFRTTGSGSSGTGPIGKPSSRYPSISMENDKPNAGIHITSSSQYDKPPTTDSQPDSSNYHPNHPVPSSITPSSGRGSKLPSLSSTLNNNNNNHHHSNVSTGPLTDSPMTNIPHQLPPELFEDWPWCFAPTMDFAFPGSGGVSIGGLITGDGGIGSGTGTDTTRGEGGTSSLTSISFTGQGGLQGGIINGYGHGFQMMGGGHIP</sequence>
<dbReference type="GO" id="GO:0006351">
    <property type="term" value="P:DNA-templated transcription"/>
    <property type="evidence" value="ECO:0007669"/>
    <property type="project" value="InterPro"/>
</dbReference>
<evidence type="ECO:0000259" key="3">
    <source>
        <dbReference type="Pfam" id="PF04082"/>
    </source>
</evidence>
<evidence type="ECO:0000313" key="5">
    <source>
        <dbReference type="Proteomes" id="UP000053317"/>
    </source>
</evidence>
<dbReference type="InterPro" id="IPR007219">
    <property type="entry name" value="XnlR_reg_dom"/>
</dbReference>
<gene>
    <name evidence="4" type="ORF">UCRPC4_g04077</name>
</gene>
<dbReference type="InterPro" id="IPR050987">
    <property type="entry name" value="AtrR-like"/>
</dbReference>
<accession>A0A0G2EEB3</accession>
<feature type="compositionally biased region" description="Polar residues" evidence="2">
    <location>
        <begin position="478"/>
        <end position="489"/>
    </location>
</feature>
<reference evidence="4 5" key="1">
    <citation type="submission" date="2015-05" db="EMBL/GenBank/DDBJ databases">
        <title>Distinctive expansion of gene families associated with plant cell wall degradation and secondary metabolism in the genomes of grapevine trunk pathogens.</title>
        <authorList>
            <person name="Lawrence D.P."/>
            <person name="Travadon R."/>
            <person name="Rolshausen P.E."/>
            <person name="Baumgartner K."/>
        </authorList>
    </citation>
    <scope>NUCLEOTIDE SEQUENCE [LARGE SCALE GENOMIC DNA]</scope>
    <source>
        <strain evidence="4">UCRPC4</strain>
    </source>
</reference>
<dbReference type="GO" id="GO:0008270">
    <property type="term" value="F:zinc ion binding"/>
    <property type="evidence" value="ECO:0007669"/>
    <property type="project" value="InterPro"/>
</dbReference>
<feature type="compositionally biased region" description="Polar residues" evidence="2">
    <location>
        <begin position="415"/>
        <end position="452"/>
    </location>
</feature>
<dbReference type="EMBL" id="LCWF01000093">
    <property type="protein sequence ID" value="KKY20804.1"/>
    <property type="molecule type" value="Genomic_DNA"/>
</dbReference>
<keyword evidence="5" id="KW-1185">Reference proteome</keyword>
<name>A0A0G2EEB3_PHACM</name>
<dbReference type="GO" id="GO:0003677">
    <property type="term" value="F:DNA binding"/>
    <property type="evidence" value="ECO:0007669"/>
    <property type="project" value="InterPro"/>
</dbReference>
<feature type="compositionally biased region" description="Polar residues" evidence="2">
    <location>
        <begin position="137"/>
        <end position="154"/>
    </location>
</feature>
<evidence type="ECO:0000313" key="4">
    <source>
        <dbReference type="EMBL" id="KKY20804.1"/>
    </source>
</evidence>
<dbReference type="AlphaFoldDB" id="A0A0G2EEB3"/>
<dbReference type="Pfam" id="PF04082">
    <property type="entry name" value="Fungal_trans"/>
    <property type="match status" value="1"/>
</dbReference>
<feature type="compositionally biased region" description="Low complexity" evidence="2">
    <location>
        <begin position="458"/>
        <end position="468"/>
    </location>
</feature>
<evidence type="ECO:0000256" key="2">
    <source>
        <dbReference type="SAM" id="MobiDB-lite"/>
    </source>
</evidence>
<evidence type="ECO:0000256" key="1">
    <source>
        <dbReference type="ARBA" id="ARBA00023242"/>
    </source>
</evidence>
<reference evidence="4 5" key="2">
    <citation type="submission" date="2015-05" db="EMBL/GenBank/DDBJ databases">
        <authorList>
            <person name="Morales-Cruz A."/>
            <person name="Amrine K.C."/>
            <person name="Cantu D."/>
        </authorList>
    </citation>
    <scope>NUCLEOTIDE SEQUENCE [LARGE SCALE GENOMIC DNA]</scope>
    <source>
        <strain evidence="4">UCRPC4</strain>
    </source>
</reference>
<dbReference type="PANTHER" id="PTHR46910">
    <property type="entry name" value="TRANSCRIPTION FACTOR PDR1"/>
    <property type="match status" value="1"/>
</dbReference>
<dbReference type="OrthoDB" id="2123952at2759"/>
<dbReference type="GO" id="GO:0003700">
    <property type="term" value="F:DNA-binding transcription factor activity"/>
    <property type="evidence" value="ECO:0007669"/>
    <property type="project" value="InterPro"/>
</dbReference>
<dbReference type="CDD" id="cd12148">
    <property type="entry name" value="fungal_TF_MHR"/>
    <property type="match status" value="1"/>
</dbReference>
<feature type="region of interest" description="Disordered" evidence="2">
    <location>
        <begin position="368"/>
        <end position="491"/>
    </location>
</feature>
<proteinExistence type="predicted"/>
<feature type="domain" description="Xylanolytic transcriptional activator regulatory" evidence="3">
    <location>
        <begin position="64"/>
        <end position="188"/>
    </location>
</feature>
<protein>
    <submittedName>
        <fullName evidence="4">Putative c6 transcription factor</fullName>
    </submittedName>
</protein>